<dbReference type="HOGENOM" id="CLU_024085_0_0_1"/>
<dbReference type="InterPro" id="IPR051341">
    <property type="entry name" value="Zyg-11_UBL_adapter"/>
</dbReference>
<dbReference type="EMBL" id="GL379788">
    <property type="protein sequence ID" value="EGT40490.1"/>
    <property type="molecule type" value="Genomic_DNA"/>
</dbReference>
<dbReference type="OrthoDB" id="5909998at2759"/>
<dbReference type="eggNOG" id="KOG3665">
    <property type="taxonomic scope" value="Eukaryota"/>
</dbReference>
<accession>G0MBA3</accession>
<dbReference type="Gene3D" id="3.80.10.10">
    <property type="entry name" value="Ribonuclease Inhibitor"/>
    <property type="match status" value="1"/>
</dbReference>
<gene>
    <name evidence="1" type="ORF">CAEBREN_06615</name>
</gene>
<reference evidence="2" key="1">
    <citation type="submission" date="2011-07" db="EMBL/GenBank/DDBJ databases">
        <authorList>
            <consortium name="Caenorhabditis brenneri Sequencing and Analysis Consortium"/>
            <person name="Wilson R.K."/>
        </authorList>
    </citation>
    <scope>NUCLEOTIDE SEQUENCE [LARGE SCALE GENOMIC DNA]</scope>
    <source>
        <strain evidence="2">PB2801</strain>
    </source>
</reference>
<dbReference type="PANTHER" id="PTHR12904:SF28">
    <property type="entry name" value="ATP SYNTHASE SUBUNIT ALPHA-RELATED"/>
    <property type="match status" value="1"/>
</dbReference>
<protein>
    <submittedName>
        <fullName evidence="1">Uncharacterized protein</fullName>
    </submittedName>
</protein>
<name>G0MBA3_CAEBE</name>
<proteinExistence type="predicted"/>
<dbReference type="InterPro" id="IPR032675">
    <property type="entry name" value="LRR_dom_sf"/>
</dbReference>
<dbReference type="SUPFAM" id="SSF52047">
    <property type="entry name" value="RNI-like"/>
    <property type="match status" value="1"/>
</dbReference>
<sequence>MDIPTLHSLCIQSIATHIENGLKFNEVLKDDEKDELLQCFQSKNGPHTQRAVLELLTSWKFKQLYIGSTFLPALVNKIEMDSVERLGIFSVKQETLQRIKNQLVEKYGTQNLNVDILKLIEMFIKPENRGKLRHLDLTACDIQSRRNMFEEMAQLFPNITALVLNSTNLTNQNLNDVCRSYPNLTQLRVVYNAFNDLTGISVLRNLVYLNMAGCHIQNGYKMRGIFTLNSLRVLNISSARVQPLSRNLTNYLSCGQALPLLEFIDVSCNAITRGQLKKLVQTHPTLSTVVLIGTPLQARAQFEDHDVELITVQNLEFCIKAMRCYPKAMTANKTRVMNEMMNFLVQSYKRQKKSVLKKCLQELLNIERHDYSNAQRQPIRCLLQLCRKGRIDKFSFADVQKILYLFLNVCPSTGRVKYYSNDVCRLQFSIWKCISSSETILKHSGNAGPLCRKAVEIMKEYPHSVSIRTRGMWHTCFQVMQTVFNQNSEAIQSICADSVFIKKFLMRTMTLIHKKHVVSVEACKFANILILNSANNIDQGLLTVYLCHLLKSSIQVQENELHQTDILNYMQNLINSNRLIHWVYYRDSSLFSLLTNLVKRRGFRAQKLAIMFFCWLKHYYECSAQNGVLESLSQMEAKATPIVNTIYWYQQTGDDKLDIYNYLVCHGRGEVREWAKWILNRVPRDVPAVEVQPTWEYSQWEETKNWFAI</sequence>
<organism evidence="2">
    <name type="scientific">Caenorhabditis brenneri</name>
    <name type="common">Nematode worm</name>
    <dbReference type="NCBI Taxonomy" id="135651"/>
    <lineage>
        <taxon>Eukaryota</taxon>
        <taxon>Metazoa</taxon>
        <taxon>Ecdysozoa</taxon>
        <taxon>Nematoda</taxon>
        <taxon>Chromadorea</taxon>
        <taxon>Rhabditida</taxon>
        <taxon>Rhabditina</taxon>
        <taxon>Rhabditomorpha</taxon>
        <taxon>Rhabditoidea</taxon>
        <taxon>Rhabditidae</taxon>
        <taxon>Peloderinae</taxon>
        <taxon>Caenorhabditis</taxon>
    </lineage>
</organism>
<dbReference type="GO" id="GO:0031462">
    <property type="term" value="C:Cul2-RING ubiquitin ligase complex"/>
    <property type="evidence" value="ECO:0007669"/>
    <property type="project" value="TreeGrafter"/>
</dbReference>
<evidence type="ECO:0000313" key="2">
    <source>
        <dbReference type="Proteomes" id="UP000008068"/>
    </source>
</evidence>
<dbReference type="Proteomes" id="UP000008068">
    <property type="component" value="Unassembled WGS sequence"/>
</dbReference>
<evidence type="ECO:0000313" key="1">
    <source>
        <dbReference type="EMBL" id="EGT40490.1"/>
    </source>
</evidence>
<dbReference type="PANTHER" id="PTHR12904">
    <property type="match status" value="1"/>
</dbReference>
<dbReference type="InParanoid" id="G0MBA3"/>
<keyword evidence="2" id="KW-1185">Reference proteome</keyword>
<dbReference type="AlphaFoldDB" id="G0MBA3"/>